<dbReference type="GO" id="GO:0005886">
    <property type="term" value="C:plasma membrane"/>
    <property type="evidence" value="ECO:0007669"/>
    <property type="project" value="UniProtKB-SubCell"/>
</dbReference>
<feature type="transmembrane region" description="Helical" evidence="8">
    <location>
        <begin position="342"/>
        <end position="363"/>
    </location>
</feature>
<evidence type="ECO:0000259" key="9">
    <source>
        <dbReference type="PROSITE" id="PS50850"/>
    </source>
</evidence>
<feature type="transmembrane region" description="Helical" evidence="8">
    <location>
        <begin position="212"/>
        <end position="230"/>
    </location>
</feature>
<evidence type="ECO:0000256" key="6">
    <source>
        <dbReference type="ARBA" id="ARBA00022989"/>
    </source>
</evidence>
<dbReference type="OrthoDB" id="9800416at2"/>
<protein>
    <recommendedName>
        <fullName evidence="8">Bcr/CflA family efflux transporter</fullName>
    </recommendedName>
</protein>
<keyword evidence="11" id="KW-1185">Reference proteome</keyword>
<evidence type="ECO:0000256" key="8">
    <source>
        <dbReference type="RuleBase" id="RU365088"/>
    </source>
</evidence>
<evidence type="ECO:0000256" key="7">
    <source>
        <dbReference type="ARBA" id="ARBA00023136"/>
    </source>
</evidence>
<keyword evidence="4" id="KW-1003">Cell membrane</keyword>
<dbReference type="PANTHER" id="PTHR23502">
    <property type="entry name" value="MAJOR FACILITATOR SUPERFAMILY"/>
    <property type="match status" value="1"/>
</dbReference>
<reference evidence="10 11" key="1">
    <citation type="submission" date="2016-11" db="EMBL/GenBank/DDBJ databases">
        <authorList>
            <person name="Jaros S."/>
            <person name="Januszkiewicz K."/>
            <person name="Wedrychowicz H."/>
        </authorList>
    </citation>
    <scope>NUCLEOTIDE SEQUENCE [LARGE SCALE GENOMIC DNA]</scope>
    <source>
        <strain evidence="10 11">DSM 19436</strain>
    </source>
</reference>
<evidence type="ECO:0000256" key="1">
    <source>
        <dbReference type="ARBA" id="ARBA00004651"/>
    </source>
</evidence>
<feature type="transmembrane region" description="Helical" evidence="8">
    <location>
        <begin position="132"/>
        <end position="156"/>
    </location>
</feature>
<dbReference type="InterPro" id="IPR020846">
    <property type="entry name" value="MFS_dom"/>
</dbReference>
<keyword evidence="5 8" id="KW-0812">Transmembrane</keyword>
<keyword evidence="7 8" id="KW-0472">Membrane</keyword>
<dbReference type="STRING" id="1122133.SAMN02745157_1989"/>
<feature type="transmembrane region" description="Helical" evidence="8">
    <location>
        <begin position="250"/>
        <end position="269"/>
    </location>
</feature>
<dbReference type="PROSITE" id="PS50850">
    <property type="entry name" value="MFS"/>
    <property type="match status" value="1"/>
</dbReference>
<accession>A0A1M5A1R8</accession>
<feature type="transmembrane region" description="Helical" evidence="8">
    <location>
        <begin position="307"/>
        <end position="330"/>
    </location>
</feature>
<dbReference type="Gene3D" id="1.20.1720.10">
    <property type="entry name" value="Multidrug resistance protein D"/>
    <property type="match status" value="1"/>
</dbReference>
<dbReference type="InterPro" id="IPR036259">
    <property type="entry name" value="MFS_trans_sf"/>
</dbReference>
<evidence type="ECO:0000256" key="4">
    <source>
        <dbReference type="ARBA" id="ARBA00022475"/>
    </source>
</evidence>
<evidence type="ECO:0000256" key="5">
    <source>
        <dbReference type="ARBA" id="ARBA00022692"/>
    </source>
</evidence>
<evidence type="ECO:0000256" key="2">
    <source>
        <dbReference type="ARBA" id="ARBA00006236"/>
    </source>
</evidence>
<keyword evidence="3 8" id="KW-0813">Transport</keyword>
<dbReference type="Pfam" id="PF07690">
    <property type="entry name" value="MFS_1"/>
    <property type="match status" value="1"/>
</dbReference>
<comment type="similarity">
    <text evidence="2 8">Belongs to the major facilitator superfamily. Bcr/CmlA family.</text>
</comment>
<keyword evidence="6 8" id="KW-1133">Transmembrane helix</keyword>
<evidence type="ECO:0000313" key="11">
    <source>
        <dbReference type="Proteomes" id="UP000184485"/>
    </source>
</evidence>
<gene>
    <name evidence="10" type="ORF">SAMN02745157_1989</name>
</gene>
<feature type="transmembrane region" description="Helical" evidence="8">
    <location>
        <begin position="5"/>
        <end position="23"/>
    </location>
</feature>
<feature type="transmembrane region" description="Helical" evidence="8">
    <location>
        <begin position="162"/>
        <end position="182"/>
    </location>
</feature>
<dbReference type="SUPFAM" id="SSF103473">
    <property type="entry name" value="MFS general substrate transporter"/>
    <property type="match status" value="1"/>
</dbReference>
<feature type="transmembrane region" description="Helical" evidence="8">
    <location>
        <begin position="99"/>
        <end position="120"/>
    </location>
</feature>
<dbReference type="PANTHER" id="PTHR23502:SF132">
    <property type="entry name" value="POLYAMINE TRANSPORTER 2-RELATED"/>
    <property type="match status" value="1"/>
</dbReference>
<dbReference type="GO" id="GO:0042910">
    <property type="term" value="F:xenobiotic transmembrane transporter activity"/>
    <property type="evidence" value="ECO:0007669"/>
    <property type="project" value="InterPro"/>
</dbReference>
<dbReference type="AlphaFoldDB" id="A0A1M5A1R8"/>
<name>A0A1M5A1R8_9HYPH</name>
<feature type="transmembrane region" description="Helical" evidence="8">
    <location>
        <begin position="281"/>
        <end position="301"/>
    </location>
</feature>
<dbReference type="GO" id="GO:0015385">
    <property type="term" value="F:sodium:proton antiporter activity"/>
    <property type="evidence" value="ECO:0007669"/>
    <property type="project" value="TreeGrafter"/>
</dbReference>
<dbReference type="GO" id="GO:1990961">
    <property type="term" value="P:xenobiotic detoxification by transmembrane export across the plasma membrane"/>
    <property type="evidence" value="ECO:0007669"/>
    <property type="project" value="InterPro"/>
</dbReference>
<proteinExistence type="inferred from homology"/>
<dbReference type="InterPro" id="IPR011701">
    <property type="entry name" value="MFS"/>
</dbReference>
<dbReference type="RefSeq" id="WP_073052470.1">
    <property type="nucleotide sequence ID" value="NZ_FQUP01000001.1"/>
</dbReference>
<feature type="transmembrane region" description="Helical" evidence="8">
    <location>
        <begin position="43"/>
        <end position="62"/>
    </location>
</feature>
<dbReference type="FunFam" id="1.20.1720.10:FF:000005">
    <property type="entry name" value="Bcr/CflA family efflux transporter"/>
    <property type="match status" value="1"/>
</dbReference>
<dbReference type="EMBL" id="FQUP01000001">
    <property type="protein sequence ID" value="SHF24300.1"/>
    <property type="molecule type" value="Genomic_DNA"/>
</dbReference>
<dbReference type="InterPro" id="IPR004812">
    <property type="entry name" value="Efflux_drug-R_Bcr/CmlA"/>
</dbReference>
<organism evidence="10 11">
    <name type="scientific">Kaistia soli DSM 19436</name>
    <dbReference type="NCBI Taxonomy" id="1122133"/>
    <lineage>
        <taxon>Bacteria</taxon>
        <taxon>Pseudomonadati</taxon>
        <taxon>Pseudomonadota</taxon>
        <taxon>Alphaproteobacteria</taxon>
        <taxon>Hyphomicrobiales</taxon>
        <taxon>Kaistiaceae</taxon>
        <taxon>Kaistia</taxon>
    </lineage>
</organism>
<feature type="transmembrane region" description="Helical" evidence="8">
    <location>
        <begin position="369"/>
        <end position="387"/>
    </location>
</feature>
<sequence>MKSSLLRFAVVLGLLSAIGPFAIDMYLPALPSIGADLGVGTSAVQASLMAFFVALGVGQLVYGPVSDMLGRKAPLYFGLCLFIVGSIGCALAPSIGVLIAFRFVQGLGACAGTVVPRAVVRDLHTGPEAAKLMSMLMLVFSISPILAPLAGSGVIALGTWRAVFWFVTIAAVLGLVLLWLALPETRPEAERRESSFGSAMSAYWLLLRDRRFLGLVFLGAFGISSFFAYLANSSFVLIDHYGLTPMQYSLAFSVNAVSFFGVAQLNGVLARKFGLQRLMRYAVIGYAVPMVAVFLLFLSGVDSLPVMMVMLFIAFGFLGLVVPSSAVLALDDHGAIAGTASALMGTLQFGAGIVVMAVVGLFLDGTAVPMLAGIAGASVVALVLTYLTPARSNLAVHAAAE</sequence>
<feature type="domain" description="Major facilitator superfamily (MFS) profile" evidence="9">
    <location>
        <begin position="5"/>
        <end position="393"/>
    </location>
</feature>
<keyword evidence="8" id="KW-0997">Cell inner membrane</keyword>
<feature type="transmembrane region" description="Helical" evidence="8">
    <location>
        <begin position="74"/>
        <end position="93"/>
    </location>
</feature>
<evidence type="ECO:0000256" key="3">
    <source>
        <dbReference type="ARBA" id="ARBA00022448"/>
    </source>
</evidence>
<comment type="subcellular location">
    <subcellularLocation>
        <location evidence="8">Cell inner membrane</location>
        <topology evidence="8">Multi-pass membrane protein</topology>
    </subcellularLocation>
    <subcellularLocation>
        <location evidence="1">Cell membrane</location>
        <topology evidence="1">Multi-pass membrane protein</topology>
    </subcellularLocation>
</comment>
<dbReference type="NCBIfam" id="TIGR00710">
    <property type="entry name" value="efflux_Bcr_CflA"/>
    <property type="match status" value="1"/>
</dbReference>
<evidence type="ECO:0000313" key="10">
    <source>
        <dbReference type="EMBL" id="SHF24300.1"/>
    </source>
</evidence>
<dbReference type="Proteomes" id="UP000184485">
    <property type="component" value="Unassembled WGS sequence"/>
</dbReference>
<dbReference type="CDD" id="cd17320">
    <property type="entry name" value="MFS_MdfA_MDR_like"/>
    <property type="match status" value="1"/>
</dbReference>